<dbReference type="EMBL" id="GL385395">
    <property type="protein sequence ID" value="EJT80812.1"/>
    <property type="molecule type" value="Genomic_DNA"/>
</dbReference>
<dbReference type="VEuPathDB" id="FungiDB:GGTG_00806"/>
<evidence type="ECO:0000313" key="4">
    <source>
        <dbReference type="EMBL" id="EJT80812.1"/>
    </source>
</evidence>
<organism evidence="4">
    <name type="scientific">Gaeumannomyces tritici (strain R3-111a-1)</name>
    <name type="common">Wheat and barley take-all root rot fungus</name>
    <name type="synonym">Gaeumannomyces graminis var. tritici</name>
    <dbReference type="NCBI Taxonomy" id="644352"/>
    <lineage>
        <taxon>Eukaryota</taxon>
        <taxon>Fungi</taxon>
        <taxon>Dikarya</taxon>
        <taxon>Ascomycota</taxon>
        <taxon>Pezizomycotina</taxon>
        <taxon>Sordariomycetes</taxon>
        <taxon>Sordariomycetidae</taxon>
        <taxon>Magnaporthales</taxon>
        <taxon>Magnaporthaceae</taxon>
        <taxon>Gaeumannomyces</taxon>
    </lineage>
</organism>
<dbReference type="Gene3D" id="2.60.120.330">
    <property type="entry name" value="B-lactam Antibiotic, Isopenicillin N Synthase, Chain"/>
    <property type="match status" value="1"/>
</dbReference>
<protein>
    <recommendedName>
        <fullName evidence="3">Fe2OG dioxygenase domain-containing protein</fullName>
    </recommendedName>
</protein>
<dbReference type="GO" id="GO:0016491">
    <property type="term" value="F:oxidoreductase activity"/>
    <property type="evidence" value="ECO:0007669"/>
    <property type="project" value="UniProtKB-KW"/>
</dbReference>
<dbReference type="Pfam" id="PF14226">
    <property type="entry name" value="DIOX_N"/>
    <property type="match status" value="1"/>
</dbReference>
<evidence type="ECO:0000313" key="6">
    <source>
        <dbReference type="Proteomes" id="UP000006039"/>
    </source>
</evidence>
<evidence type="ECO:0000313" key="5">
    <source>
        <dbReference type="EnsemblFungi" id="EJT80812"/>
    </source>
</evidence>
<dbReference type="GO" id="GO:0046872">
    <property type="term" value="F:metal ion binding"/>
    <property type="evidence" value="ECO:0007669"/>
    <property type="project" value="UniProtKB-KW"/>
</dbReference>
<reference evidence="6" key="1">
    <citation type="submission" date="2010-07" db="EMBL/GenBank/DDBJ databases">
        <title>The genome sequence of Gaeumannomyces graminis var. tritici strain R3-111a-1.</title>
        <authorList>
            <consortium name="The Broad Institute Genome Sequencing Platform"/>
            <person name="Ma L.-J."/>
            <person name="Dead R."/>
            <person name="Young S."/>
            <person name="Zeng Q."/>
            <person name="Koehrsen M."/>
            <person name="Alvarado L."/>
            <person name="Berlin A."/>
            <person name="Chapman S.B."/>
            <person name="Chen Z."/>
            <person name="Freedman E."/>
            <person name="Gellesch M."/>
            <person name="Goldberg J."/>
            <person name="Griggs A."/>
            <person name="Gujja S."/>
            <person name="Heilman E.R."/>
            <person name="Heiman D."/>
            <person name="Hepburn T."/>
            <person name="Howarth C."/>
            <person name="Jen D."/>
            <person name="Larson L."/>
            <person name="Mehta T."/>
            <person name="Neiman D."/>
            <person name="Pearson M."/>
            <person name="Roberts A."/>
            <person name="Saif S."/>
            <person name="Shea T."/>
            <person name="Shenoy N."/>
            <person name="Sisk P."/>
            <person name="Stolte C."/>
            <person name="Sykes S."/>
            <person name="Walk T."/>
            <person name="White J."/>
            <person name="Yandava C."/>
            <person name="Haas B."/>
            <person name="Nusbaum C."/>
            <person name="Birren B."/>
        </authorList>
    </citation>
    <scope>NUCLEOTIDE SEQUENCE [LARGE SCALE GENOMIC DNA]</scope>
    <source>
        <strain evidence="6">R3-111a-1</strain>
    </source>
</reference>
<reference evidence="5" key="5">
    <citation type="submission" date="2018-04" db="UniProtKB">
        <authorList>
            <consortium name="EnsemblFungi"/>
        </authorList>
    </citation>
    <scope>IDENTIFICATION</scope>
    <source>
        <strain evidence="5">R3-111a-1</strain>
    </source>
</reference>
<dbReference type="EnsemblFungi" id="EJT80812">
    <property type="protein sequence ID" value="EJT80812"/>
    <property type="gene ID" value="GGTG_00806"/>
</dbReference>
<dbReference type="Pfam" id="PF03171">
    <property type="entry name" value="2OG-FeII_Oxy"/>
    <property type="match status" value="1"/>
</dbReference>
<dbReference type="SUPFAM" id="SSF51197">
    <property type="entry name" value="Clavaminate synthase-like"/>
    <property type="match status" value="1"/>
</dbReference>
<dbReference type="AlphaFoldDB" id="J3NHR9"/>
<feature type="domain" description="Fe2OG dioxygenase" evidence="3">
    <location>
        <begin position="244"/>
        <end position="350"/>
    </location>
</feature>
<keyword evidence="2" id="KW-0408">Iron</keyword>
<dbReference type="eggNOG" id="KOG0143">
    <property type="taxonomic scope" value="Eukaryota"/>
</dbReference>
<dbReference type="PROSITE" id="PS51471">
    <property type="entry name" value="FE2OG_OXY"/>
    <property type="match status" value="1"/>
</dbReference>
<dbReference type="Proteomes" id="UP000006039">
    <property type="component" value="Unassembled WGS sequence"/>
</dbReference>
<comment type="similarity">
    <text evidence="1 2">Belongs to the iron/ascorbate-dependent oxidoreductase family.</text>
</comment>
<dbReference type="InterPro" id="IPR050231">
    <property type="entry name" value="Iron_ascorbate_oxido_reductase"/>
</dbReference>
<dbReference type="RefSeq" id="XP_009216821.1">
    <property type="nucleotide sequence ID" value="XM_009218557.1"/>
</dbReference>
<dbReference type="GO" id="GO:0044283">
    <property type="term" value="P:small molecule biosynthetic process"/>
    <property type="evidence" value="ECO:0007669"/>
    <property type="project" value="UniProtKB-ARBA"/>
</dbReference>
<dbReference type="InterPro" id="IPR027443">
    <property type="entry name" value="IPNS-like_sf"/>
</dbReference>
<dbReference type="STRING" id="644352.J3NHR9"/>
<dbReference type="HOGENOM" id="CLU_010119_6_3_1"/>
<evidence type="ECO:0000256" key="2">
    <source>
        <dbReference type="RuleBase" id="RU003682"/>
    </source>
</evidence>
<accession>J3NHR9</accession>
<dbReference type="PANTHER" id="PTHR47990">
    <property type="entry name" value="2-OXOGLUTARATE (2OG) AND FE(II)-DEPENDENT OXYGENASE SUPERFAMILY PROTEIN-RELATED"/>
    <property type="match status" value="1"/>
</dbReference>
<name>J3NHR9_GAET3</name>
<reference evidence="4" key="3">
    <citation type="submission" date="2010-09" db="EMBL/GenBank/DDBJ databases">
        <title>Annotation of Gaeumannomyces graminis var. tritici R3-111a-1.</title>
        <authorList>
            <consortium name="The Broad Institute Genome Sequencing Platform"/>
            <person name="Ma L.-J."/>
            <person name="Dead R."/>
            <person name="Young S.K."/>
            <person name="Zeng Q."/>
            <person name="Gargeya S."/>
            <person name="Fitzgerald M."/>
            <person name="Haas B."/>
            <person name="Abouelleil A."/>
            <person name="Alvarado L."/>
            <person name="Arachchi H.M."/>
            <person name="Berlin A."/>
            <person name="Brown A."/>
            <person name="Chapman S.B."/>
            <person name="Chen Z."/>
            <person name="Dunbar C."/>
            <person name="Freedman E."/>
            <person name="Gearin G."/>
            <person name="Gellesch M."/>
            <person name="Goldberg J."/>
            <person name="Griggs A."/>
            <person name="Gujja S."/>
            <person name="Heiman D."/>
            <person name="Howarth C."/>
            <person name="Larson L."/>
            <person name="Lui A."/>
            <person name="MacDonald P.J.P."/>
            <person name="Mehta T."/>
            <person name="Montmayeur A."/>
            <person name="Murphy C."/>
            <person name="Neiman D."/>
            <person name="Pearson M."/>
            <person name="Priest M."/>
            <person name="Roberts A."/>
            <person name="Saif S."/>
            <person name="Shea T."/>
            <person name="Shenoy N."/>
            <person name="Sisk P."/>
            <person name="Stolte C."/>
            <person name="Sykes S."/>
            <person name="Yandava C."/>
            <person name="Wortman J."/>
            <person name="Nusbaum C."/>
            <person name="Birren B."/>
        </authorList>
    </citation>
    <scope>NUCLEOTIDE SEQUENCE</scope>
    <source>
        <strain evidence="4">R3-111a-1</strain>
    </source>
</reference>
<evidence type="ECO:0000256" key="1">
    <source>
        <dbReference type="ARBA" id="ARBA00008056"/>
    </source>
</evidence>
<reference evidence="5" key="4">
    <citation type="journal article" date="2015" name="G3 (Bethesda)">
        <title>Genome sequences of three phytopathogenic species of the Magnaporthaceae family of fungi.</title>
        <authorList>
            <person name="Okagaki L.H."/>
            <person name="Nunes C.C."/>
            <person name="Sailsbery J."/>
            <person name="Clay B."/>
            <person name="Brown D."/>
            <person name="John T."/>
            <person name="Oh Y."/>
            <person name="Young N."/>
            <person name="Fitzgerald M."/>
            <person name="Haas B.J."/>
            <person name="Zeng Q."/>
            <person name="Young S."/>
            <person name="Adiconis X."/>
            <person name="Fan L."/>
            <person name="Levin J.Z."/>
            <person name="Mitchell T.K."/>
            <person name="Okubara P.A."/>
            <person name="Farman M.L."/>
            <person name="Kohn L.M."/>
            <person name="Birren B."/>
            <person name="Ma L.-J."/>
            <person name="Dean R.A."/>
        </authorList>
    </citation>
    <scope>NUCLEOTIDE SEQUENCE</scope>
    <source>
        <strain evidence="5">R3-111a-1</strain>
    </source>
</reference>
<dbReference type="InterPro" id="IPR005123">
    <property type="entry name" value="Oxoglu/Fe-dep_dioxygenase_dom"/>
</dbReference>
<proteinExistence type="inferred from homology"/>
<gene>
    <name evidence="5" type="primary">20341264</name>
    <name evidence="4" type="ORF">GGTG_00806</name>
</gene>
<sequence>MASAAVMTPATGASVAPAPETYKLELLTAYGPVFRDVLKTPPRDCRPDEVPVINVSALRSDDEAALGELADRVREAAEHTGFFYILGHGIPQERVDAAQAQVRRFFRQPDELKERVVMAKSKYYCGWSPRSSGQLSPSESRDLREGFTFRYHPRHDPAHAAAAAGSGAAAAAAAAYDDANIPPEVAPYIRGGEPFVWEGTAHLDGFKDALVAYWQECLALARRLMRVFALALGLPARHFDGLVTYPGADGVFQFYPAMTAAQAASSEDVGIGSHTDLQCFTLLWQDAVGGLQVLTGAGQWVWVPPVPGTLVVNIGDFLMRLSNDRFRSTVHRVWNRSTVDRYSMPFFFGFNFNETCAVLPTCVSEDNPARYEPISCGEWCQLRHKKTFEAKEKQGQSRCVGVFGLWSVVKRHSG</sequence>
<evidence type="ECO:0000259" key="3">
    <source>
        <dbReference type="PROSITE" id="PS51471"/>
    </source>
</evidence>
<keyword evidence="6" id="KW-1185">Reference proteome</keyword>
<dbReference type="GeneID" id="20341264"/>
<keyword evidence="2" id="KW-0560">Oxidoreductase</keyword>
<keyword evidence="2" id="KW-0479">Metal-binding</keyword>
<dbReference type="InterPro" id="IPR026992">
    <property type="entry name" value="DIOX_N"/>
</dbReference>
<reference evidence="4" key="2">
    <citation type="submission" date="2010-07" db="EMBL/GenBank/DDBJ databases">
        <authorList>
            <consortium name="The Broad Institute Genome Sequencing Platform"/>
            <consortium name="Broad Institute Genome Sequencing Center for Infectious Disease"/>
            <person name="Ma L.-J."/>
            <person name="Dead R."/>
            <person name="Young S."/>
            <person name="Zeng Q."/>
            <person name="Koehrsen M."/>
            <person name="Alvarado L."/>
            <person name="Berlin A."/>
            <person name="Chapman S.B."/>
            <person name="Chen Z."/>
            <person name="Freedman E."/>
            <person name="Gellesch M."/>
            <person name="Goldberg J."/>
            <person name="Griggs A."/>
            <person name="Gujja S."/>
            <person name="Heilman E.R."/>
            <person name="Heiman D."/>
            <person name="Hepburn T."/>
            <person name="Howarth C."/>
            <person name="Jen D."/>
            <person name="Larson L."/>
            <person name="Mehta T."/>
            <person name="Neiman D."/>
            <person name="Pearson M."/>
            <person name="Roberts A."/>
            <person name="Saif S."/>
            <person name="Shea T."/>
            <person name="Shenoy N."/>
            <person name="Sisk P."/>
            <person name="Stolte C."/>
            <person name="Sykes S."/>
            <person name="Walk T."/>
            <person name="White J."/>
            <person name="Yandava C."/>
            <person name="Haas B."/>
            <person name="Nusbaum C."/>
            <person name="Birren B."/>
        </authorList>
    </citation>
    <scope>NUCLEOTIDE SEQUENCE</scope>
    <source>
        <strain evidence="4">R3-111a-1</strain>
    </source>
</reference>
<dbReference type="InterPro" id="IPR044861">
    <property type="entry name" value="IPNS-like_FE2OG_OXY"/>
</dbReference>
<dbReference type="OrthoDB" id="288590at2759"/>
<dbReference type="PRINTS" id="PR00682">
    <property type="entry name" value="IPNSYNTHASE"/>
</dbReference>